<gene>
    <name evidence="1" type="ORF">IFU03_06110</name>
</gene>
<dbReference type="AlphaFoldDB" id="A0AAE2PVN5"/>
<dbReference type="GeneID" id="61871312"/>
<protein>
    <submittedName>
        <fullName evidence="1">Uncharacterized protein</fullName>
    </submittedName>
</protein>
<comment type="caution">
    <text evidence="1">The sequence shown here is derived from an EMBL/GenBank/DDBJ whole genome shotgun (WGS) entry which is preliminary data.</text>
</comment>
<organism evidence="1 2">
    <name type="scientific">Pseudomonas fluorescens</name>
    <dbReference type="NCBI Taxonomy" id="294"/>
    <lineage>
        <taxon>Bacteria</taxon>
        <taxon>Pseudomonadati</taxon>
        <taxon>Pseudomonadota</taxon>
        <taxon>Gammaproteobacteria</taxon>
        <taxon>Pseudomonadales</taxon>
        <taxon>Pseudomonadaceae</taxon>
        <taxon>Pseudomonas</taxon>
    </lineage>
</organism>
<evidence type="ECO:0000313" key="2">
    <source>
        <dbReference type="Proteomes" id="UP000610293"/>
    </source>
</evidence>
<dbReference type="Proteomes" id="UP000610293">
    <property type="component" value="Unassembled WGS sequence"/>
</dbReference>
<dbReference type="RefSeq" id="WP_005779494.1">
    <property type="nucleotide sequence ID" value="NZ_JACYNJ010000003.1"/>
</dbReference>
<sequence>MTERIKTLGEVSSDIATTITARGGLYDESVITDKFYEHLFHNAVEHFSHLTRMAIERFYYQTGRTLKFGFVNGERLGGFACVGNENIDFIGINFGSISMVSAIFTRMLTNPNVLAFIGDANLESNAGHTHFIPPWEDLNNFSPCKPACPVRCAFSKHLTLTGLDFIFGHEIAHITNGHLGIINRTESKAPDNCREKLTQLENQAIELDADHGATEWVLLFSEFVRKMRVKLPVEGYDSVGISWRNFYVDEPVTIAYTFFASYMLLRMTNLESWDPEHQLKAFQPKPPLRMGSLLRAYYFVLTEYHYLSPKETMSHLKDWYNASEKALGDILAESGKGETQEKEIESYFNEVCQYYDKVNEAYDTLAKELSEFAMVETAKVTHPRPRTCDYVVLKGLKHGAEFIGILEAKHSETSDKRLDLQCFFMDRRLPTGLPFTLNFVPEFEGDMIDEALTADGKKHVALIEEVTGLEAVELSSISDKTDLLHFTLQYSECFKLKEDLITLLEA</sequence>
<name>A0AAE2PVN5_PSEFL</name>
<evidence type="ECO:0000313" key="1">
    <source>
        <dbReference type="EMBL" id="MBD8269327.1"/>
    </source>
</evidence>
<reference evidence="1" key="1">
    <citation type="journal article" date="2020" name="FEMS Microbiol. Ecol.">
        <title>Temporal dynamics of bacterial communities during seed development and maturation.</title>
        <authorList>
            <person name="Chesneau G."/>
            <person name="Torres-Cortes G."/>
            <person name="Briand M."/>
            <person name="Darrasse A."/>
            <person name="Preveaux A."/>
            <person name="Marais C."/>
            <person name="Jacques M.A."/>
            <person name="Shade A."/>
            <person name="Barret M."/>
        </authorList>
    </citation>
    <scope>NUCLEOTIDE SEQUENCE</scope>
    <source>
        <strain evidence="1">CFBP13533</strain>
    </source>
</reference>
<dbReference type="EMBL" id="JACYNJ010000003">
    <property type="protein sequence ID" value="MBD8269327.1"/>
    <property type="molecule type" value="Genomic_DNA"/>
</dbReference>
<proteinExistence type="predicted"/>
<accession>A0AAE2PVN5</accession>